<evidence type="ECO:0000256" key="1">
    <source>
        <dbReference type="ARBA" id="ARBA00001966"/>
    </source>
</evidence>
<dbReference type="PANTHER" id="PTHR30352">
    <property type="entry name" value="PYRUVATE FORMATE-LYASE-ACTIVATING ENZYME"/>
    <property type="match status" value="1"/>
</dbReference>
<proteinExistence type="predicted"/>
<dbReference type="AlphaFoldDB" id="A0A2H0YP93"/>
<evidence type="ECO:0000313" key="9">
    <source>
        <dbReference type="Proteomes" id="UP000230088"/>
    </source>
</evidence>
<keyword evidence="4" id="KW-0479">Metal-binding</keyword>
<gene>
    <name evidence="8" type="ORF">COT33_01215</name>
</gene>
<sequence>MMEVSFIQKITLIDFPGKIACAIFSIGCPFRCPFCHNKELVLPALTKKQPRLSQEEIFNFLKEKRGLLDGVCITGGEPTIHEDLPDFCRKIKELGFLVKLDTNGYNPEMVKKLIDEKLIDYLALDVKSPKEKYGKLIGIDNKVFVKIIVQNIERSVEVLKEGKIDFEFRTTVAPTLLEKADILEIGKWLSSLSPGQKLPKYYLQNFRPEKTLDPSFEKIKPYPQKYLLEIQKALSPFFEICRVR</sequence>
<dbReference type="PANTHER" id="PTHR30352:SF13">
    <property type="entry name" value="GLYCYL-RADICAL ENZYME ACTIVATING ENZYME YJJW-RELATED"/>
    <property type="match status" value="1"/>
</dbReference>
<comment type="caution">
    <text evidence="8">The sequence shown here is derived from an EMBL/GenBank/DDBJ whole genome shotgun (WGS) entry which is preliminary data.</text>
</comment>
<dbReference type="SFLD" id="SFLDS00029">
    <property type="entry name" value="Radical_SAM"/>
    <property type="match status" value="1"/>
</dbReference>
<keyword evidence="3" id="KW-0949">S-adenosyl-L-methionine</keyword>
<dbReference type="EMBL" id="PEYD01000022">
    <property type="protein sequence ID" value="PIS39572.1"/>
    <property type="molecule type" value="Genomic_DNA"/>
</dbReference>
<dbReference type="InterPro" id="IPR034457">
    <property type="entry name" value="Organic_radical-activating"/>
</dbReference>
<dbReference type="Proteomes" id="UP000230088">
    <property type="component" value="Unassembled WGS sequence"/>
</dbReference>
<dbReference type="PROSITE" id="PS51918">
    <property type="entry name" value="RADICAL_SAM"/>
    <property type="match status" value="1"/>
</dbReference>
<dbReference type="Pfam" id="PF04055">
    <property type="entry name" value="Radical_SAM"/>
    <property type="match status" value="1"/>
</dbReference>
<dbReference type="InterPro" id="IPR013785">
    <property type="entry name" value="Aldolase_TIM"/>
</dbReference>
<dbReference type="GO" id="GO:0051539">
    <property type="term" value="F:4 iron, 4 sulfur cluster binding"/>
    <property type="evidence" value="ECO:0007669"/>
    <property type="project" value="UniProtKB-KW"/>
</dbReference>
<evidence type="ECO:0000256" key="3">
    <source>
        <dbReference type="ARBA" id="ARBA00022691"/>
    </source>
</evidence>
<evidence type="ECO:0000256" key="2">
    <source>
        <dbReference type="ARBA" id="ARBA00022485"/>
    </source>
</evidence>
<dbReference type="SUPFAM" id="SSF102114">
    <property type="entry name" value="Radical SAM enzymes"/>
    <property type="match status" value="1"/>
</dbReference>
<keyword evidence="5" id="KW-0408">Iron</keyword>
<evidence type="ECO:0000313" key="8">
    <source>
        <dbReference type="EMBL" id="PIS39572.1"/>
    </source>
</evidence>
<dbReference type="SFLD" id="SFLDG01094">
    <property type="entry name" value="Uncharacterised_Radical_SAM_Su"/>
    <property type="match status" value="1"/>
</dbReference>
<keyword evidence="2" id="KW-0004">4Fe-4S</keyword>
<protein>
    <submittedName>
        <fullName evidence="8">Anaerobic ribonucleoside-triphosphate reductase activating protein</fullName>
    </submittedName>
</protein>
<evidence type="ECO:0000259" key="7">
    <source>
        <dbReference type="PROSITE" id="PS51918"/>
    </source>
</evidence>
<dbReference type="SFLD" id="SFLDG01067">
    <property type="entry name" value="SPASM/twitch_domain_containing"/>
    <property type="match status" value="1"/>
</dbReference>
<dbReference type="NCBIfam" id="TIGR02495">
    <property type="entry name" value="NrdG2"/>
    <property type="match status" value="1"/>
</dbReference>
<evidence type="ECO:0000256" key="4">
    <source>
        <dbReference type="ARBA" id="ARBA00022723"/>
    </source>
</evidence>
<name>A0A2H0YP93_9BACT</name>
<comment type="cofactor">
    <cofactor evidence="1">
        <name>[4Fe-4S] cluster</name>
        <dbReference type="ChEBI" id="CHEBI:49883"/>
    </cofactor>
</comment>
<feature type="domain" description="Radical SAM core" evidence="7">
    <location>
        <begin position="14"/>
        <end position="237"/>
    </location>
</feature>
<dbReference type="CDD" id="cd01335">
    <property type="entry name" value="Radical_SAM"/>
    <property type="match status" value="1"/>
</dbReference>
<dbReference type="GO" id="GO:0046872">
    <property type="term" value="F:metal ion binding"/>
    <property type="evidence" value="ECO:0007669"/>
    <property type="project" value="UniProtKB-KW"/>
</dbReference>
<dbReference type="InterPro" id="IPR007197">
    <property type="entry name" value="rSAM"/>
</dbReference>
<dbReference type="Gene3D" id="3.20.20.70">
    <property type="entry name" value="Aldolase class I"/>
    <property type="match status" value="1"/>
</dbReference>
<reference evidence="9" key="1">
    <citation type="submission" date="2017-09" db="EMBL/GenBank/DDBJ databases">
        <title>Depth-based differentiation of microbial function through sediment-hosted aquifers and enrichment of novel symbionts in the deep terrestrial subsurface.</title>
        <authorList>
            <person name="Probst A.J."/>
            <person name="Ladd B."/>
            <person name="Jarett J.K."/>
            <person name="Geller-Mcgrath D.E."/>
            <person name="Sieber C.M.K."/>
            <person name="Emerson J.B."/>
            <person name="Anantharaman K."/>
            <person name="Thomas B.C."/>
            <person name="Malmstrom R."/>
            <person name="Stieglmeier M."/>
            <person name="Klingl A."/>
            <person name="Woyke T."/>
            <person name="Ryan C.M."/>
            <person name="Banfield J.F."/>
        </authorList>
    </citation>
    <scope>NUCLEOTIDE SEQUENCE [LARGE SCALE GENOMIC DNA]</scope>
</reference>
<evidence type="ECO:0000256" key="5">
    <source>
        <dbReference type="ARBA" id="ARBA00023004"/>
    </source>
</evidence>
<evidence type="ECO:0000256" key="6">
    <source>
        <dbReference type="ARBA" id="ARBA00023014"/>
    </source>
</evidence>
<dbReference type="GO" id="GO:0003824">
    <property type="term" value="F:catalytic activity"/>
    <property type="evidence" value="ECO:0007669"/>
    <property type="project" value="InterPro"/>
</dbReference>
<dbReference type="InterPro" id="IPR012840">
    <property type="entry name" value="NrdG2"/>
</dbReference>
<organism evidence="8 9">
    <name type="scientific">Candidatus Nealsonbacteria bacterium CG08_land_8_20_14_0_20_38_20</name>
    <dbReference type="NCBI Taxonomy" id="1974705"/>
    <lineage>
        <taxon>Bacteria</taxon>
        <taxon>Candidatus Nealsoniibacteriota</taxon>
    </lineage>
</organism>
<dbReference type="InterPro" id="IPR058240">
    <property type="entry name" value="rSAM_sf"/>
</dbReference>
<keyword evidence="6" id="KW-0411">Iron-sulfur</keyword>
<accession>A0A2H0YP93</accession>